<dbReference type="Pfam" id="PF13231">
    <property type="entry name" value="PMT_2"/>
    <property type="match status" value="1"/>
</dbReference>
<keyword evidence="4" id="KW-0808">Transferase</keyword>
<dbReference type="GO" id="GO:0016763">
    <property type="term" value="F:pentosyltransferase activity"/>
    <property type="evidence" value="ECO:0007669"/>
    <property type="project" value="TreeGrafter"/>
</dbReference>
<feature type="transmembrane region" description="Helical" evidence="8">
    <location>
        <begin position="513"/>
        <end position="535"/>
    </location>
</feature>
<reference evidence="10 11" key="1">
    <citation type="journal article" date="2016" name="Nat. Commun.">
        <title>Thousands of microbial genomes shed light on interconnected biogeochemical processes in an aquifer system.</title>
        <authorList>
            <person name="Anantharaman K."/>
            <person name="Brown C.T."/>
            <person name="Hug L.A."/>
            <person name="Sharon I."/>
            <person name="Castelle C.J."/>
            <person name="Probst A.J."/>
            <person name="Thomas B.C."/>
            <person name="Singh A."/>
            <person name="Wilkins M.J."/>
            <person name="Karaoz U."/>
            <person name="Brodie E.L."/>
            <person name="Williams K.H."/>
            <person name="Hubbard S.S."/>
            <person name="Banfield J.F."/>
        </authorList>
    </citation>
    <scope>NUCLEOTIDE SEQUENCE [LARGE SCALE GENOMIC DNA]</scope>
</reference>
<feature type="transmembrane region" description="Helical" evidence="8">
    <location>
        <begin position="6"/>
        <end position="23"/>
    </location>
</feature>
<evidence type="ECO:0000256" key="1">
    <source>
        <dbReference type="ARBA" id="ARBA00004651"/>
    </source>
</evidence>
<evidence type="ECO:0000313" key="10">
    <source>
        <dbReference type="EMBL" id="OHA01184.1"/>
    </source>
</evidence>
<dbReference type="GO" id="GO:0005886">
    <property type="term" value="C:plasma membrane"/>
    <property type="evidence" value="ECO:0007669"/>
    <property type="project" value="UniProtKB-SubCell"/>
</dbReference>
<evidence type="ECO:0000313" key="11">
    <source>
        <dbReference type="Proteomes" id="UP000177811"/>
    </source>
</evidence>
<protein>
    <recommendedName>
        <fullName evidence="9">Glycosyltransferase RgtA/B/C/D-like domain-containing protein</fullName>
    </recommendedName>
</protein>
<gene>
    <name evidence="10" type="ORF">A3C16_04680</name>
</gene>
<sequence>MGTYRLWVAIILFIMFIIMIASASGESAIMDELAHIPAGFSYVRHQDYRLNPEHPPLIKDLAALPLLFLRLNFPTDVPSWTTELNGQWTQGALFLYESGNNPDSILFWSRLPIMLLAVLFGWIVFAFTKNRFGNRAAFFALIFFAFSPTIIAHSRYVTTDLGAAFGFFIAITAFVLFLERPTLKNTLMVLAAFGVAQLLKFSLIIVLPVFLFVTGVWIVSLWRHHTNIGKSFSFALVTFGRVAFVLVASIIVVYPVYAFHVINYPATSLKADGTAYTTAELTAIVGLPEEIRYEALRQVPLSQKRDTVYTLGSFAQGPDREGITCDPQAKISLGRRMRCLAEFTIWASDKPAWRPLAQYLLGIEMVLQRAAGGNTTYFLGETSNGGWAYYFPVLYLLKEQLALHLLTLIALALALIQMLRGRKSIGSLRHWITENLFEFTALCFIVLYWAYSIRSPLNIGVRHVLPTFPFIYILVSRQIDRWLAPHARISAPASWREWLVGLYEIHLKRLPKLLLVAALLLWMMARTITTFPNYLSYFNELAGGNEHGYEFAVDSNYDWGQDLKRLANFVRARDIPTIAVDYFGGGSPRHYLGGRFEPWWSAKGRPHGYFAISATFRQGAWGTPAEGLTRSPDNDYEWLKPFRPVAKAGDSLFIYKLP</sequence>
<evidence type="ECO:0000256" key="8">
    <source>
        <dbReference type="SAM" id="Phobius"/>
    </source>
</evidence>
<dbReference type="InterPro" id="IPR038731">
    <property type="entry name" value="RgtA/B/C-like"/>
</dbReference>
<dbReference type="Proteomes" id="UP000177811">
    <property type="component" value="Unassembled WGS sequence"/>
</dbReference>
<feature type="domain" description="Glycosyltransferase RgtA/B/C/D-like" evidence="9">
    <location>
        <begin position="110"/>
        <end position="224"/>
    </location>
</feature>
<evidence type="ECO:0000256" key="5">
    <source>
        <dbReference type="ARBA" id="ARBA00022692"/>
    </source>
</evidence>
<comment type="subcellular location">
    <subcellularLocation>
        <location evidence="1">Cell membrane</location>
        <topology evidence="1">Multi-pass membrane protein</topology>
    </subcellularLocation>
</comment>
<keyword evidence="2" id="KW-1003">Cell membrane</keyword>
<keyword evidence="6 8" id="KW-1133">Transmembrane helix</keyword>
<comment type="caution">
    <text evidence="10">The sequence shown here is derived from an EMBL/GenBank/DDBJ whole genome shotgun (WGS) entry which is preliminary data.</text>
</comment>
<dbReference type="InterPro" id="IPR050297">
    <property type="entry name" value="LipidA_mod_glycosyltrf_83"/>
</dbReference>
<evidence type="ECO:0000256" key="6">
    <source>
        <dbReference type="ARBA" id="ARBA00022989"/>
    </source>
</evidence>
<accession>A0A1G2KPK4</accession>
<name>A0A1G2KPK4_9BACT</name>
<dbReference type="GO" id="GO:0009103">
    <property type="term" value="P:lipopolysaccharide biosynthetic process"/>
    <property type="evidence" value="ECO:0007669"/>
    <property type="project" value="UniProtKB-ARBA"/>
</dbReference>
<evidence type="ECO:0000256" key="4">
    <source>
        <dbReference type="ARBA" id="ARBA00022679"/>
    </source>
</evidence>
<feature type="transmembrane region" description="Helical" evidence="8">
    <location>
        <begin position="401"/>
        <end position="419"/>
    </location>
</feature>
<feature type="transmembrane region" description="Helical" evidence="8">
    <location>
        <begin position="161"/>
        <end position="178"/>
    </location>
</feature>
<feature type="transmembrane region" description="Helical" evidence="8">
    <location>
        <begin position="198"/>
        <end position="222"/>
    </location>
</feature>
<organism evidence="10 11">
    <name type="scientific">Candidatus Sungbacteria bacterium RIFCSPHIGHO2_02_FULL_51_29</name>
    <dbReference type="NCBI Taxonomy" id="1802273"/>
    <lineage>
        <taxon>Bacteria</taxon>
        <taxon>Candidatus Sungiibacteriota</taxon>
    </lineage>
</organism>
<keyword evidence="7 8" id="KW-0472">Membrane</keyword>
<proteinExistence type="predicted"/>
<feature type="transmembrane region" description="Helical" evidence="8">
    <location>
        <begin position="431"/>
        <end position="451"/>
    </location>
</feature>
<feature type="transmembrane region" description="Helical" evidence="8">
    <location>
        <begin position="234"/>
        <end position="257"/>
    </location>
</feature>
<evidence type="ECO:0000259" key="9">
    <source>
        <dbReference type="Pfam" id="PF13231"/>
    </source>
</evidence>
<dbReference type="AlphaFoldDB" id="A0A1G2KPK4"/>
<dbReference type="EMBL" id="MHQL01000069">
    <property type="protein sequence ID" value="OHA01184.1"/>
    <property type="molecule type" value="Genomic_DNA"/>
</dbReference>
<feature type="transmembrane region" description="Helical" evidence="8">
    <location>
        <begin position="137"/>
        <end position="154"/>
    </location>
</feature>
<keyword evidence="3" id="KW-0328">Glycosyltransferase</keyword>
<dbReference type="PANTHER" id="PTHR33908:SF11">
    <property type="entry name" value="MEMBRANE PROTEIN"/>
    <property type="match status" value="1"/>
</dbReference>
<evidence type="ECO:0000256" key="3">
    <source>
        <dbReference type="ARBA" id="ARBA00022676"/>
    </source>
</evidence>
<dbReference type="PANTHER" id="PTHR33908">
    <property type="entry name" value="MANNOSYLTRANSFERASE YKCB-RELATED"/>
    <property type="match status" value="1"/>
</dbReference>
<evidence type="ECO:0000256" key="7">
    <source>
        <dbReference type="ARBA" id="ARBA00023136"/>
    </source>
</evidence>
<feature type="transmembrane region" description="Helical" evidence="8">
    <location>
        <begin position="105"/>
        <end position="125"/>
    </location>
</feature>
<evidence type="ECO:0000256" key="2">
    <source>
        <dbReference type="ARBA" id="ARBA00022475"/>
    </source>
</evidence>
<keyword evidence="5 8" id="KW-0812">Transmembrane</keyword>